<evidence type="ECO:0000313" key="1">
    <source>
        <dbReference type="EMBL" id="MBV4356304.1"/>
    </source>
</evidence>
<sequence length="768" mass="89376">MMPYSVEDISLEDLEKAGWISVKAIHVCKNNDINGLKDIISFYRKKGSFKYLRKCGTKIEKELSEICKNSGNQSVDGTIEEIKRRNEVKKLIKQLTKDEIHATNKHIEHLLLGLSVRARNGLQSLFAETPSAIELAEIIYSPTFNFRTVRNIGAKTIVELDNFTDALSHFIMNVRLRDCNNNIVENSQPTITDLDERLTSSVSINDFNPFKKAILNRHIKFLFSNLKVRARNGITQFLGEDFTSKELIDTIYSYYFDFQDIRNIGSKTVSELNNFKADITSFIGTLRFIEDDLLSREYTKLIIKTTFTNLPKNFYEQFETVFDNAGKIKLFKLIYFLIENGQIFNPKEREIFYFQYSDGAAKSIEQIGIEVDLTKERLRQLRIIIEYEVHDYFRFVLTFNPQYFVSYDISADAYFTVIDKNFIKKINVAEHVNFNIKFYSAILGLLMEKSHSVLGANIKNPEKGNYSNTISYKNCYLIEKTLFNSFNFETFTNDISSHLSSRITETYALHFEGYLLQFISPDGKKHFSSIKQICDTILYNEFDLVVSNEGYVIFERNVRKTLPEYTFEILEELGEMTKVEDILKAIREKYADLDINEQSIRSTLQREKNLFIYIGRTSTYGLKKWELEDKFVKGGTIRDIAEEYLAKYDKPQHAYDIVNYVKQFRDTSATNILSNIQAEDKNRFVFFEGGYIGLKNKYYAPSDTVFKRVAGTFFRIEILKKFNDWNYADVVAHYVNLYGYTPVQVISVLENRIQTGEIILNENNTITV</sequence>
<dbReference type="EMBL" id="JAHSPG010000002">
    <property type="protein sequence ID" value="MBV4356304.1"/>
    <property type="molecule type" value="Genomic_DNA"/>
</dbReference>
<evidence type="ECO:0008006" key="3">
    <source>
        <dbReference type="Google" id="ProtNLM"/>
    </source>
</evidence>
<comment type="caution">
    <text evidence="1">The sequence shown here is derived from an EMBL/GenBank/DDBJ whole genome shotgun (WGS) entry which is preliminary data.</text>
</comment>
<dbReference type="AlphaFoldDB" id="A0A9E2S874"/>
<keyword evidence="2" id="KW-1185">Reference proteome</keyword>
<proteinExistence type="predicted"/>
<accession>A0A9E2S874</accession>
<evidence type="ECO:0000313" key="2">
    <source>
        <dbReference type="Proteomes" id="UP000812270"/>
    </source>
</evidence>
<reference evidence="1" key="1">
    <citation type="submission" date="2021-06" db="EMBL/GenBank/DDBJ databases">
        <authorList>
            <person name="Huq M.A."/>
        </authorList>
    </citation>
    <scope>NUCLEOTIDE SEQUENCE</scope>
    <source>
        <strain evidence="1">MAH-26</strain>
    </source>
</reference>
<protein>
    <recommendedName>
        <fullName evidence="3">RNA polymerase alpha subunit C-terminal domain-containing protein</fullName>
    </recommendedName>
</protein>
<name>A0A9E2S874_9BACT</name>
<dbReference type="RefSeq" id="WP_217789862.1">
    <property type="nucleotide sequence ID" value="NZ_JAHSPG010000002.1"/>
</dbReference>
<organism evidence="1 2">
    <name type="scientific">Pinibacter aurantiacus</name>
    <dbReference type="NCBI Taxonomy" id="2851599"/>
    <lineage>
        <taxon>Bacteria</taxon>
        <taxon>Pseudomonadati</taxon>
        <taxon>Bacteroidota</taxon>
        <taxon>Chitinophagia</taxon>
        <taxon>Chitinophagales</taxon>
        <taxon>Chitinophagaceae</taxon>
        <taxon>Pinibacter</taxon>
    </lineage>
</organism>
<gene>
    <name evidence="1" type="ORF">KTO63_04025</name>
</gene>
<dbReference type="Proteomes" id="UP000812270">
    <property type="component" value="Unassembled WGS sequence"/>
</dbReference>